<feature type="domain" description="Formamidopyrimidine-DNA glycosylase catalytic" evidence="16">
    <location>
        <begin position="9"/>
        <end position="173"/>
    </location>
</feature>
<dbReference type="InterPro" id="IPR035937">
    <property type="entry name" value="FPG_N"/>
</dbReference>
<evidence type="ECO:0000259" key="16">
    <source>
        <dbReference type="PROSITE" id="PS51068"/>
    </source>
</evidence>
<dbReference type="Gene3D" id="3.20.190.10">
    <property type="entry name" value="MutM-like, N-terminal"/>
    <property type="match status" value="1"/>
</dbReference>
<keyword evidence="5" id="KW-0227">DNA damage</keyword>
<comment type="caution">
    <text evidence="17">The sequence shown here is derived from an EMBL/GenBank/DDBJ whole genome shotgun (WGS) entry which is preliminary data.</text>
</comment>
<sequence>MHLRRKLMPELPDVTIYIEALDRRIVGRPLERIRLNSPFLLRTYDPPISTVEGQVVRGLKRIGKRIAIGFDGELWLVIHLMIAGRLHWKPPKAKLAGKYNLAAFDFPDGTLLFTEAGSKKRASLHLLRGAAALAAQDPGGIDVFAATAGEFETVLRSHNHTLKRALTDPRLFSGIGNAYSDEILHRARLSPLALTQKLPAEDVGRLHEAVRVVLTEWTDRFRAEVGDGFPEKVTAFRPEMAVHGKFGMPCPDCGSPVQRIRYAENETNYCARCQTGGRLLADRSLSRLLKDDWPRHLDDL</sequence>
<gene>
    <name evidence="17" type="ORF">FRUB_00898</name>
</gene>
<evidence type="ECO:0000256" key="13">
    <source>
        <dbReference type="ARBA" id="ARBA00023295"/>
    </source>
</evidence>
<evidence type="ECO:0000256" key="9">
    <source>
        <dbReference type="ARBA" id="ARBA00023125"/>
    </source>
</evidence>
<evidence type="ECO:0000259" key="15">
    <source>
        <dbReference type="PROSITE" id="PS51066"/>
    </source>
</evidence>
<keyword evidence="8" id="KW-0862">Zinc</keyword>
<keyword evidence="4" id="KW-0479">Metal-binding</keyword>
<evidence type="ECO:0000256" key="3">
    <source>
        <dbReference type="ARBA" id="ARBA00009409"/>
    </source>
</evidence>
<dbReference type="AlphaFoldDB" id="A0A225ECY1"/>
<evidence type="ECO:0000313" key="17">
    <source>
        <dbReference type="EMBL" id="OWK47199.1"/>
    </source>
</evidence>
<dbReference type="Proteomes" id="UP000214646">
    <property type="component" value="Unassembled WGS sequence"/>
</dbReference>
<dbReference type="GO" id="GO:0008270">
    <property type="term" value="F:zinc ion binding"/>
    <property type="evidence" value="ECO:0007669"/>
    <property type="project" value="UniProtKB-KW"/>
</dbReference>
<dbReference type="PANTHER" id="PTHR22993">
    <property type="entry name" value="FORMAMIDOPYRIMIDINE-DNA GLYCOSYLASE"/>
    <property type="match status" value="1"/>
</dbReference>
<dbReference type="InterPro" id="IPR015886">
    <property type="entry name" value="H2TH_FPG"/>
</dbReference>
<dbReference type="GO" id="GO:0006284">
    <property type="term" value="P:base-excision repair"/>
    <property type="evidence" value="ECO:0007669"/>
    <property type="project" value="InterPro"/>
</dbReference>
<dbReference type="GO" id="GO:0034039">
    <property type="term" value="F:8-oxo-7,8-dihydroguanine DNA N-glycosylase activity"/>
    <property type="evidence" value="ECO:0007669"/>
    <property type="project" value="TreeGrafter"/>
</dbReference>
<keyword evidence="18" id="KW-1185">Reference proteome</keyword>
<keyword evidence="7" id="KW-0378">Hydrolase</keyword>
<dbReference type="Pfam" id="PF06831">
    <property type="entry name" value="H2TH"/>
    <property type="match status" value="1"/>
</dbReference>
<feature type="domain" description="FPG-type" evidence="15">
    <location>
        <begin position="241"/>
        <end position="275"/>
    </location>
</feature>
<dbReference type="InterPro" id="IPR000214">
    <property type="entry name" value="Znf_DNA_glyclase/AP_lyase"/>
</dbReference>
<comment type="cofactor">
    <cofactor evidence="2">
        <name>Zn(2+)</name>
        <dbReference type="ChEBI" id="CHEBI:29105"/>
    </cofactor>
</comment>
<evidence type="ECO:0000256" key="5">
    <source>
        <dbReference type="ARBA" id="ARBA00022763"/>
    </source>
</evidence>
<dbReference type="SUPFAM" id="SSF46946">
    <property type="entry name" value="S13-like H2TH domain"/>
    <property type="match status" value="1"/>
</dbReference>
<evidence type="ECO:0000256" key="12">
    <source>
        <dbReference type="ARBA" id="ARBA00023268"/>
    </source>
</evidence>
<keyword evidence="9" id="KW-0238">DNA-binding</keyword>
<dbReference type="CDD" id="cd08973">
    <property type="entry name" value="BaFpgNei_N_1"/>
    <property type="match status" value="1"/>
</dbReference>
<dbReference type="GO" id="GO:0003906">
    <property type="term" value="F:DNA-(apurinic or apyrimidinic site) endonuclease activity"/>
    <property type="evidence" value="ECO:0007669"/>
    <property type="project" value="InterPro"/>
</dbReference>
<keyword evidence="11" id="KW-0456">Lyase</keyword>
<dbReference type="GO" id="GO:0016829">
    <property type="term" value="F:lyase activity"/>
    <property type="evidence" value="ECO:0007669"/>
    <property type="project" value="UniProtKB-KW"/>
</dbReference>
<dbReference type="SUPFAM" id="SSF57716">
    <property type="entry name" value="Glucocorticoid receptor-like (DNA-binding domain)"/>
    <property type="match status" value="1"/>
</dbReference>
<evidence type="ECO:0000256" key="8">
    <source>
        <dbReference type="ARBA" id="ARBA00022833"/>
    </source>
</evidence>
<dbReference type="InterPro" id="IPR010979">
    <property type="entry name" value="Ribosomal_uS13-like_H2TH"/>
</dbReference>
<dbReference type="Pfam" id="PF06827">
    <property type="entry name" value="zf-FPG_IleRS"/>
    <property type="match status" value="1"/>
</dbReference>
<evidence type="ECO:0000256" key="1">
    <source>
        <dbReference type="ARBA" id="ARBA00001668"/>
    </source>
</evidence>
<evidence type="ECO:0000256" key="7">
    <source>
        <dbReference type="ARBA" id="ARBA00022801"/>
    </source>
</evidence>
<proteinExistence type="inferred from homology"/>
<dbReference type="InterPro" id="IPR012319">
    <property type="entry name" value="FPG_cat"/>
</dbReference>
<evidence type="ECO:0000256" key="11">
    <source>
        <dbReference type="ARBA" id="ARBA00023239"/>
    </source>
</evidence>
<keyword evidence="12" id="KW-0511">Multifunctional enzyme</keyword>
<dbReference type="PROSITE" id="PS51068">
    <property type="entry name" value="FPG_CAT"/>
    <property type="match status" value="1"/>
</dbReference>
<evidence type="ECO:0000256" key="6">
    <source>
        <dbReference type="ARBA" id="ARBA00022771"/>
    </source>
</evidence>
<evidence type="ECO:0000256" key="14">
    <source>
        <dbReference type="PROSITE-ProRule" id="PRU00391"/>
    </source>
</evidence>
<dbReference type="GO" id="GO:0003684">
    <property type="term" value="F:damaged DNA binding"/>
    <property type="evidence" value="ECO:0007669"/>
    <property type="project" value="InterPro"/>
</dbReference>
<dbReference type="SMART" id="SM00898">
    <property type="entry name" value="Fapy_DNA_glyco"/>
    <property type="match status" value="1"/>
</dbReference>
<organism evidence="17 18">
    <name type="scientific">Fimbriiglobus ruber</name>
    <dbReference type="NCBI Taxonomy" id="1908690"/>
    <lineage>
        <taxon>Bacteria</taxon>
        <taxon>Pseudomonadati</taxon>
        <taxon>Planctomycetota</taxon>
        <taxon>Planctomycetia</taxon>
        <taxon>Gemmatales</taxon>
        <taxon>Gemmataceae</taxon>
        <taxon>Fimbriiglobus</taxon>
    </lineage>
</organism>
<comment type="catalytic activity">
    <reaction evidence="1">
        <text>Hydrolysis of DNA containing ring-opened 7-methylguanine residues, releasing 2,6-diamino-4-hydroxy-5-(N-methyl)formamidopyrimidine.</text>
        <dbReference type="EC" id="3.2.2.23"/>
    </reaction>
</comment>
<keyword evidence="6 14" id="KW-0863">Zinc-finger</keyword>
<keyword evidence="13" id="KW-0326">Glycosidase</keyword>
<evidence type="ECO:0000256" key="4">
    <source>
        <dbReference type="ARBA" id="ARBA00022723"/>
    </source>
</evidence>
<dbReference type="Pfam" id="PF01149">
    <property type="entry name" value="Fapy_DNA_glyco"/>
    <property type="match status" value="1"/>
</dbReference>
<dbReference type="Gene3D" id="1.10.8.50">
    <property type="match status" value="1"/>
</dbReference>
<dbReference type="SUPFAM" id="SSF81624">
    <property type="entry name" value="N-terminal domain of MutM-like DNA repair proteins"/>
    <property type="match status" value="1"/>
</dbReference>
<dbReference type="SMART" id="SM01232">
    <property type="entry name" value="H2TH"/>
    <property type="match status" value="1"/>
</dbReference>
<dbReference type="EMBL" id="NIDE01000001">
    <property type="protein sequence ID" value="OWK47199.1"/>
    <property type="molecule type" value="Genomic_DNA"/>
</dbReference>
<dbReference type="InterPro" id="IPR010663">
    <property type="entry name" value="Znf_FPG/IleRS"/>
</dbReference>
<dbReference type="PANTHER" id="PTHR22993:SF9">
    <property type="entry name" value="FORMAMIDOPYRIMIDINE-DNA GLYCOSYLASE"/>
    <property type="match status" value="1"/>
</dbReference>
<keyword evidence="10" id="KW-0234">DNA repair</keyword>
<comment type="similarity">
    <text evidence="3">Belongs to the FPG family.</text>
</comment>
<evidence type="ECO:0000256" key="10">
    <source>
        <dbReference type="ARBA" id="ARBA00023204"/>
    </source>
</evidence>
<dbReference type="PROSITE" id="PS51066">
    <property type="entry name" value="ZF_FPG_2"/>
    <property type="match status" value="1"/>
</dbReference>
<evidence type="ECO:0000313" key="18">
    <source>
        <dbReference type="Proteomes" id="UP000214646"/>
    </source>
</evidence>
<reference evidence="18" key="1">
    <citation type="submission" date="2017-06" db="EMBL/GenBank/DDBJ databases">
        <title>Genome analysis of Fimbriiglobus ruber SP5, the first member of the order Planctomycetales with confirmed chitinolytic capability.</title>
        <authorList>
            <person name="Ravin N.V."/>
            <person name="Rakitin A.L."/>
            <person name="Ivanova A.A."/>
            <person name="Beletsky A.V."/>
            <person name="Kulichevskaya I.S."/>
            <person name="Mardanov A.V."/>
            <person name="Dedysh S.N."/>
        </authorList>
    </citation>
    <scope>NUCLEOTIDE SEQUENCE [LARGE SCALE GENOMIC DNA]</scope>
    <source>
        <strain evidence="18">SP5</strain>
    </source>
</reference>
<evidence type="ECO:0000256" key="2">
    <source>
        <dbReference type="ARBA" id="ARBA00001947"/>
    </source>
</evidence>
<name>A0A225ECY1_9BACT</name>
<protein>
    <submittedName>
        <fullName evidence="17">Formamidopyrimidine-DNA glycosylase</fullName>
    </submittedName>
</protein>
<accession>A0A225ECY1</accession>